<name>A0ABQ9ZGA6_9CRUS</name>
<dbReference type="EMBL" id="JAOYFB010000003">
    <property type="protein sequence ID" value="KAK4011961.1"/>
    <property type="molecule type" value="Genomic_DNA"/>
</dbReference>
<accession>A0ABQ9ZGA6</accession>
<sequence length="85" mass="9790">MRSAISLLRRCTNRICFNTDSNRYKDKIWALMKLFELIPGNLPGCLLSFCRQAIPLVDSLVNIDQQRSFKANTDINVRLISKNCI</sequence>
<keyword evidence="2" id="KW-1185">Reference proteome</keyword>
<organism evidence="1 2">
    <name type="scientific">Daphnia magna</name>
    <dbReference type="NCBI Taxonomy" id="35525"/>
    <lineage>
        <taxon>Eukaryota</taxon>
        <taxon>Metazoa</taxon>
        <taxon>Ecdysozoa</taxon>
        <taxon>Arthropoda</taxon>
        <taxon>Crustacea</taxon>
        <taxon>Branchiopoda</taxon>
        <taxon>Diplostraca</taxon>
        <taxon>Cladocera</taxon>
        <taxon>Anomopoda</taxon>
        <taxon>Daphniidae</taxon>
        <taxon>Daphnia</taxon>
    </lineage>
</organism>
<evidence type="ECO:0000313" key="1">
    <source>
        <dbReference type="EMBL" id="KAK4011961.1"/>
    </source>
</evidence>
<dbReference type="Proteomes" id="UP001234178">
    <property type="component" value="Unassembled WGS sequence"/>
</dbReference>
<reference evidence="1 2" key="1">
    <citation type="journal article" date="2023" name="Nucleic Acids Res.">
        <title>The hologenome of Daphnia magna reveals possible DNA methylation and microbiome-mediated evolution of the host genome.</title>
        <authorList>
            <person name="Chaturvedi A."/>
            <person name="Li X."/>
            <person name="Dhandapani V."/>
            <person name="Marshall H."/>
            <person name="Kissane S."/>
            <person name="Cuenca-Cambronero M."/>
            <person name="Asole G."/>
            <person name="Calvet F."/>
            <person name="Ruiz-Romero M."/>
            <person name="Marangio P."/>
            <person name="Guigo R."/>
            <person name="Rago D."/>
            <person name="Mirbahai L."/>
            <person name="Eastwood N."/>
            <person name="Colbourne J.K."/>
            <person name="Zhou J."/>
            <person name="Mallon E."/>
            <person name="Orsini L."/>
        </authorList>
    </citation>
    <scope>NUCLEOTIDE SEQUENCE [LARGE SCALE GENOMIC DNA]</scope>
    <source>
        <strain evidence="1">LRV0_1</strain>
    </source>
</reference>
<gene>
    <name evidence="1" type="ORF">OUZ56_021064</name>
</gene>
<evidence type="ECO:0000313" key="2">
    <source>
        <dbReference type="Proteomes" id="UP001234178"/>
    </source>
</evidence>
<comment type="caution">
    <text evidence="1">The sequence shown here is derived from an EMBL/GenBank/DDBJ whole genome shotgun (WGS) entry which is preliminary data.</text>
</comment>
<protein>
    <submittedName>
        <fullName evidence="1">Uncharacterized protein</fullName>
    </submittedName>
</protein>
<proteinExistence type="predicted"/>